<evidence type="ECO:0000313" key="2">
    <source>
        <dbReference type="EMBL" id="EPX60705.1"/>
    </source>
</evidence>
<evidence type="ECO:0000313" key="3">
    <source>
        <dbReference type="Proteomes" id="UP000011682"/>
    </source>
</evidence>
<feature type="region of interest" description="Disordered" evidence="1">
    <location>
        <begin position="51"/>
        <end position="75"/>
    </location>
</feature>
<evidence type="ECO:0000256" key="1">
    <source>
        <dbReference type="SAM" id="MobiDB-lite"/>
    </source>
</evidence>
<organism evidence="2 3">
    <name type="scientific">Cystobacter fuscus (strain ATCC 25194 / DSM 2262 / NBRC 100088 / M29)</name>
    <dbReference type="NCBI Taxonomy" id="1242864"/>
    <lineage>
        <taxon>Bacteria</taxon>
        <taxon>Pseudomonadati</taxon>
        <taxon>Myxococcota</taxon>
        <taxon>Myxococcia</taxon>
        <taxon>Myxococcales</taxon>
        <taxon>Cystobacterineae</taxon>
        <taxon>Archangiaceae</taxon>
        <taxon>Cystobacter</taxon>
    </lineage>
</organism>
<name>S9P8E8_CYSF2</name>
<feature type="compositionally biased region" description="Low complexity" evidence="1">
    <location>
        <begin position="54"/>
        <end position="67"/>
    </location>
</feature>
<gene>
    <name evidence="2" type="ORF">D187_001354</name>
</gene>
<dbReference type="AlphaFoldDB" id="S9P8E8"/>
<dbReference type="EMBL" id="ANAH02000011">
    <property type="protein sequence ID" value="EPX60705.1"/>
    <property type="molecule type" value="Genomic_DNA"/>
</dbReference>
<comment type="caution">
    <text evidence="2">The sequence shown here is derived from an EMBL/GenBank/DDBJ whole genome shotgun (WGS) entry which is preliminary data.</text>
</comment>
<dbReference type="Proteomes" id="UP000011682">
    <property type="component" value="Unassembled WGS sequence"/>
</dbReference>
<keyword evidence="3" id="KW-1185">Reference proteome</keyword>
<accession>S9P8E8</accession>
<sequence>MPSPQFTQEPCYLVARFEPRGSSWRTRALRVTVPVLAVVTCTLLELHRGSWRVESPPSGGEPSSGGSLTLMLPRA</sequence>
<proteinExistence type="predicted"/>
<protein>
    <submittedName>
        <fullName evidence="2">Uncharacterized protein</fullName>
    </submittedName>
</protein>
<reference evidence="2" key="1">
    <citation type="submission" date="2013-05" db="EMBL/GenBank/DDBJ databases">
        <title>Genome assembly of Cystobacter fuscus DSM 2262.</title>
        <authorList>
            <person name="Sharma G."/>
            <person name="Khatri I."/>
            <person name="Kaur C."/>
            <person name="Mayilraj S."/>
            <person name="Subramanian S."/>
        </authorList>
    </citation>
    <scope>NUCLEOTIDE SEQUENCE [LARGE SCALE GENOMIC DNA]</scope>
    <source>
        <strain evidence="2">DSM 2262</strain>
    </source>
</reference>